<dbReference type="Pfam" id="PF17111">
    <property type="entry name" value="PigL_N"/>
    <property type="match status" value="1"/>
</dbReference>
<dbReference type="Proteomes" id="UP000324767">
    <property type="component" value="Unassembled WGS sequence"/>
</dbReference>
<gene>
    <name evidence="3" type="ORF">FRX48_05866</name>
</gene>
<comment type="caution">
    <text evidence="3">The sequence shown here is derived from an EMBL/GenBank/DDBJ whole genome shotgun (WGS) entry which is preliminary data.</text>
</comment>
<dbReference type="PANTHER" id="PTHR38886:SF1">
    <property type="entry name" value="NACHT-NTPASE AND P-LOOP NTPASES N-TERMINAL DOMAIN-CONTAINING PROTEIN"/>
    <property type="match status" value="1"/>
</dbReference>
<evidence type="ECO:0000313" key="4">
    <source>
        <dbReference type="Proteomes" id="UP000324767"/>
    </source>
</evidence>
<protein>
    <submittedName>
        <fullName evidence="3">Uncharacterized protein</fullName>
    </submittedName>
</protein>
<feature type="domain" description="Azaphilone pigments biosynthesis cluster protein L N-terminal" evidence="1">
    <location>
        <begin position="15"/>
        <end position="171"/>
    </location>
</feature>
<feature type="domain" description="Ubiquitin-like" evidence="2">
    <location>
        <begin position="209"/>
        <end position="287"/>
    </location>
</feature>
<evidence type="ECO:0000259" key="1">
    <source>
        <dbReference type="Pfam" id="PF17111"/>
    </source>
</evidence>
<dbReference type="Pfam" id="PF22893">
    <property type="entry name" value="ULD_2"/>
    <property type="match status" value="1"/>
</dbReference>
<name>A0A5M8PP28_9LECA</name>
<dbReference type="AlphaFoldDB" id="A0A5M8PP28"/>
<evidence type="ECO:0000313" key="3">
    <source>
        <dbReference type="EMBL" id="KAA6410444.1"/>
    </source>
</evidence>
<reference evidence="3 4" key="1">
    <citation type="submission" date="2019-09" db="EMBL/GenBank/DDBJ databases">
        <title>The hologenome of the rock-dwelling lichen Lasallia pustulata.</title>
        <authorList>
            <person name="Greshake Tzovaras B."/>
            <person name="Segers F."/>
            <person name="Bicker A."/>
            <person name="Dal Grande F."/>
            <person name="Otte J."/>
            <person name="Hankeln T."/>
            <person name="Schmitt I."/>
            <person name="Ebersberger I."/>
        </authorList>
    </citation>
    <scope>NUCLEOTIDE SEQUENCE [LARGE SCALE GENOMIC DNA]</scope>
    <source>
        <strain evidence="3">A1-1</strain>
    </source>
</reference>
<organism evidence="3 4">
    <name type="scientific">Lasallia pustulata</name>
    <dbReference type="NCBI Taxonomy" id="136370"/>
    <lineage>
        <taxon>Eukaryota</taxon>
        <taxon>Fungi</taxon>
        <taxon>Dikarya</taxon>
        <taxon>Ascomycota</taxon>
        <taxon>Pezizomycotina</taxon>
        <taxon>Lecanoromycetes</taxon>
        <taxon>OSLEUM clade</taxon>
        <taxon>Umbilicariomycetidae</taxon>
        <taxon>Umbilicariales</taxon>
        <taxon>Umbilicariaceae</taxon>
        <taxon>Lasallia</taxon>
    </lineage>
</organism>
<dbReference type="OrthoDB" id="5355526at2759"/>
<dbReference type="InterPro" id="IPR031348">
    <property type="entry name" value="PigL_N"/>
</dbReference>
<dbReference type="EMBL" id="VXIT01000009">
    <property type="protein sequence ID" value="KAA6410444.1"/>
    <property type="molecule type" value="Genomic_DNA"/>
</dbReference>
<proteinExistence type="predicted"/>
<dbReference type="InterPro" id="IPR054464">
    <property type="entry name" value="ULD_fung"/>
</dbReference>
<dbReference type="PANTHER" id="PTHR38886">
    <property type="entry name" value="SESA DOMAIN-CONTAINING PROTEIN"/>
    <property type="match status" value="1"/>
</dbReference>
<evidence type="ECO:0000259" key="2">
    <source>
        <dbReference type="Pfam" id="PF22893"/>
    </source>
</evidence>
<sequence>MSFGFSIGDFITVGKLISDIVLILRDSKSEYQHLIDQLLTLQEALDQVAYIEPPDQLQSTANIIKATSLRCKTILTDFRDKLKKYEGSLGSNSSAGNLRKVPRKLRWGASNKAADVRKLQQELASYVDSINIALGVYNIRVSALEAKQGQEQRDRIEDGVQRTNEELQAVQGISNMTGRILAAISGMEKLLTAWSAATPPPDIRHTWLQEPVMLTDALGRKIPIPAEYGWETLQAIIKSYFKDIPSGLRVMNDEYELFYTNNRKRRISSHNFAGFIPGTSITMAVVLGRIKDDSKCPRPGCGSEKLVTSSAGGSICTACKMWFAMDPDSIEVHVQRSRNPNGRHLGGMITLPGVEDVEIFQNVTFHKSDPVLSRVGGVHKSDPVLSRVGGVHKSDPVFSRVGRLRITERYAVCRCVYYKHPVHPNGYPGGGVTEQVVLVGYKCPKHSIS</sequence>
<dbReference type="SUPFAM" id="SSF58100">
    <property type="entry name" value="Bacterial hemolysins"/>
    <property type="match status" value="1"/>
</dbReference>
<accession>A0A5M8PP28</accession>